<keyword evidence="7" id="KW-1185">Reference proteome</keyword>
<dbReference type="PIRSF" id="PIRSF000390">
    <property type="entry name" value="PLP_StrS"/>
    <property type="match status" value="1"/>
</dbReference>
<evidence type="ECO:0000256" key="2">
    <source>
        <dbReference type="ARBA" id="ARBA00037999"/>
    </source>
</evidence>
<dbReference type="AlphaFoldDB" id="A0A2K2U2B8"/>
<dbReference type="CDD" id="cd00616">
    <property type="entry name" value="AHBA_syn"/>
    <property type="match status" value="1"/>
</dbReference>
<evidence type="ECO:0000256" key="5">
    <source>
        <dbReference type="RuleBase" id="RU004508"/>
    </source>
</evidence>
<dbReference type="PANTHER" id="PTHR30244:SF9">
    <property type="entry name" value="PROTEIN RV3402C"/>
    <property type="match status" value="1"/>
</dbReference>
<dbReference type="SUPFAM" id="SSF53383">
    <property type="entry name" value="PLP-dependent transferases"/>
    <property type="match status" value="1"/>
</dbReference>
<dbReference type="InterPro" id="IPR015422">
    <property type="entry name" value="PyrdxlP-dep_Trfase_small"/>
</dbReference>
<gene>
    <name evidence="6" type="ORF">C2L80_11780</name>
</gene>
<dbReference type="Gene3D" id="3.90.1150.10">
    <property type="entry name" value="Aspartate Aminotransferase, domain 1"/>
    <property type="match status" value="1"/>
</dbReference>
<feature type="modified residue" description="N6-(pyridoxal phosphate)lysine" evidence="4">
    <location>
        <position position="193"/>
    </location>
</feature>
<evidence type="ECO:0000313" key="7">
    <source>
        <dbReference type="Proteomes" id="UP000236488"/>
    </source>
</evidence>
<dbReference type="InterPro" id="IPR015424">
    <property type="entry name" value="PyrdxlP-dep_Trfase"/>
</dbReference>
<keyword evidence="6" id="KW-0808">Transferase</keyword>
<evidence type="ECO:0000313" key="6">
    <source>
        <dbReference type="EMBL" id="PNV64477.1"/>
    </source>
</evidence>
<feature type="active site" description="Proton acceptor" evidence="3">
    <location>
        <position position="193"/>
    </location>
</feature>
<dbReference type="RefSeq" id="WP_103263262.1">
    <property type="nucleotide sequence ID" value="NZ_PPEL01000095.1"/>
</dbReference>
<dbReference type="GO" id="GO:0000271">
    <property type="term" value="P:polysaccharide biosynthetic process"/>
    <property type="evidence" value="ECO:0007669"/>
    <property type="project" value="TreeGrafter"/>
</dbReference>
<dbReference type="EMBL" id="PPEL01000095">
    <property type="protein sequence ID" value="PNV64477.1"/>
    <property type="molecule type" value="Genomic_DNA"/>
</dbReference>
<proteinExistence type="inferred from homology"/>
<dbReference type="InterPro" id="IPR015421">
    <property type="entry name" value="PyrdxlP-dep_Trfase_major"/>
</dbReference>
<sequence length="378" mass="41410">MLRVNVTCSSMPPMEEYFAEVAPLWESRWLTNMGEKHRELEGALRERLGVKDVCLFTNGHSALECAIEALGLGLDGRDEVVTTPFTFASTTHAIVRKGLKPVFADVRSSDLTLDPDLVERAITPRTCAILPVHVYGNLCDVDAIRKIADRHGLKVIYDAAHAFGVERWDSAAGKWEGAVSFGDASMLSFHATKVFNTIEGGAVCCGDPALRSALNRWKNFGIVGPESVECAGGNAKMNEFCAAMGLCNLRHFDEEVAKRKAVAERYWTNLEGVPGVTVLRSGEGVRPNYAYMPVLFDPEAFGSTRDDVLEALAAEGFGARKYFHPLVSDYACYRDLYSSKDTPVAKRAAGRVLCLPMYADLAIEDVDAICRVVRGCAR</sequence>
<evidence type="ECO:0000256" key="4">
    <source>
        <dbReference type="PIRSR" id="PIRSR000390-2"/>
    </source>
</evidence>
<dbReference type="GO" id="GO:0008483">
    <property type="term" value="F:transaminase activity"/>
    <property type="evidence" value="ECO:0007669"/>
    <property type="project" value="UniProtKB-KW"/>
</dbReference>
<reference evidence="6 7" key="1">
    <citation type="journal article" date="2018" name="Int. J. Syst. Evol. Microbiol.">
        <title>Rubneribacter badeniensis gen. nov., sp. nov. and Enteroscipio rubneri gen. nov., sp. nov., new members of the Eggerthellaceae isolated from human faeces.</title>
        <authorList>
            <person name="Danylec N."/>
            <person name="Gobl A."/>
            <person name="Stoll D.A."/>
            <person name="Hetzer B."/>
            <person name="Kulling S.E."/>
            <person name="Huch M."/>
        </authorList>
    </citation>
    <scope>NUCLEOTIDE SEQUENCE [LARGE SCALE GENOMIC DNA]</scope>
    <source>
        <strain evidence="6 7">ResAG-85</strain>
    </source>
</reference>
<keyword evidence="6" id="KW-0032">Aminotransferase</keyword>
<evidence type="ECO:0000256" key="1">
    <source>
        <dbReference type="ARBA" id="ARBA00022898"/>
    </source>
</evidence>
<dbReference type="Proteomes" id="UP000236488">
    <property type="component" value="Unassembled WGS sequence"/>
</dbReference>
<comment type="similarity">
    <text evidence="2 5">Belongs to the DegT/DnrJ/EryC1 family.</text>
</comment>
<dbReference type="GO" id="GO:0030170">
    <property type="term" value="F:pyridoxal phosphate binding"/>
    <property type="evidence" value="ECO:0007669"/>
    <property type="project" value="TreeGrafter"/>
</dbReference>
<keyword evidence="1 4" id="KW-0663">Pyridoxal phosphate</keyword>
<dbReference type="Pfam" id="PF01041">
    <property type="entry name" value="DegT_DnrJ_EryC1"/>
    <property type="match status" value="1"/>
</dbReference>
<accession>A0A2K2U2B8</accession>
<evidence type="ECO:0000256" key="3">
    <source>
        <dbReference type="PIRSR" id="PIRSR000390-1"/>
    </source>
</evidence>
<dbReference type="PANTHER" id="PTHR30244">
    <property type="entry name" value="TRANSAMINASE"/>
    <property type="match status" value="1"/>
</dbReference>
<name>A0A2K2U2B8_9ACTN</name>
<organism evidence="6 7">
    <name type="scientific">Rubneribacter badeniensis</name>
    <dbReference type="NCBI Taxonomy" id="2070688"/>
    <lineage>
        <taxon>Bacteria</taxon>
        <taxon>Bacillati</taxon>
        <taxon>Actinomycetota</taxon>
        <taxon>Coriobacteriia</taxon>
        <taxon>Eggerthellales</taxon>
        <taxon>Eggerthellaceae</taxon>
        <taxon>Rubneribacter</taxon>
    </lineage>
</organism>
<dbReference type="InterPro" id="IPR000653">
    <property type="entry name" value="DegT/StrS_aminotransferase"/>
</dbReference>
<dbReference type="Gene3D" id="3.40.640.10">
    <property type="entry name" value="Type I PLP-dependent aspartate aminotransferase-like (Major domain)"/>
    <property type="match status" value="1"/>
</dbReference>
<protein>
    <submittedName>
        <fullName evidence="6">Aminotransferase</fullName>
    </submittedName>
</protein>
<comment type="caution">
    <text evidence="6">The sequence shown here is derived from an EMBL/GenBank/DDBJ whole genome shotgun (WGS) entry which is preliminary data.</text>
</comment>